<proteinExistence type="predicted"/>
<protein>
    <submittedName>
        <fullName evidence="2">Uncharacterized protein</fullName>
    </submittedName>
</protein>
<gene>
    <name evidence="2" type="ORF">SAMN06273570_4923</name>
</gene>
<feature type="transmembrane region" description="Helical" evidence="1">
    <location>
        <begin position="29"/>
        <end position="46"/>
    </location>
</feature>
<keyword evidence="1" id="KW-1133">Transmembrane helix</keyword>
<keyword evidence="1" id="KW-0812">Transmembrane</keyword>
<evidence type="ECO:0000256" key="1">
    <source>
        <dbReference type="SAM" id="Phobius"/>
    </source>
</evidence>
<organism evidence="2 3">
    <name type="scientific">Candidatus Pantoea floridensis</name>
    <dbReference type="NCBI Taxonomy" id="1938870"/>
    <lineage>
        <taxon>Bacteria</taxon>
        <taxon>Pseudomonadati</taxon>
        <taxon>Pseudomonadota</taxon>
        <taxon>Gammaproteobacteria</taxon>
        <taxon>Enterobacterales</taxon>
        <taxon>Erwiniaceae</taxon>
        <taxon>Pantoea</taxon>
    </lineage>
</organism>
<accession>A0A286DR27</accession>
<dbReference type="RefSeq" id="WP_141400282.1">
    <property type="nucleotide sequence ID" value="NZ_OCMY01000003.1"/>
</dbReference>
<evidence type="ECO:0000313" key="2">
    <source>
        <dbReference type="EMBL" id="SOD61096.1"/>
    </source>
</evidence>
<dbReference type="AlphaFoldDB" id="A0A286DR27"/>
<keyword evidence="1" id="KW-0472">Membrane</keyword>
<dbReference type="EMBL" id="OCMY01000003">
    <property type="protein sequence ID" value="SOD61096.1"/>
    <property type="molecule type" value="Genomic_DNA"/>
</dbReference>
<reference evidence="3" key="1">
    <citation type="submission" date="2017-09" db="EMBL/GenBank/DDBJ databases">
        <authorList>
            <person name="Varghese N."/>
            <person name="Submissions S."/>
        </authorList>
    </citation>
    <scope>NUCLEOTIDE SEQUENCE [LARGE SCALE GENOMIC DNA]</scope>
    <source>
        <strain evidence="3">JKS000234</strain>
    </source>
</reference>
<name>A0A286DR27_9GAMM</name>
<evidence type="ECO:0000313" key="3">
    <source>
        <dbReference type="Proteomes" id="UP000219271"/>
    </source>
</evidence>
<dbReference type="OrthoDB" id="6504753at2"/>
<sequence>MNQNKEADRPERVHEDQRWINFEDKLKRWGTGFLIIFILSGMAGVFSKGYFSEGRAGDGTTQIIYERFGRVLSGMDMKITYVSSGTEMSRISLGGDFMENYEVLTLHPQPFRAFSDGRKLILEYHLLIPARQQTIWLGLQPRKAGAGRTFVTVDGNKPLSFFQLVYP</sequence>
<keyword evidence="3" id="KW-1185">Reference proteome</keyword>
<dbReference type="Proteomes" id="UP000219271">
    <property type="component" value="Unassembled WGS sequence"/>
</dbReference>